<name>A0A6H5HDF0_9HEMI</name>
<gene>
    <name evidence="3" type="ORF">NTEN_LOCUS19603</name>
</gene>
<dbReference type="AlphaFoldDB" id="A0A6H5HDF0"/>
<keyword evidence="4" id="KW-1185">Reference proteome</keyword>
<dbReference type="GO" id="GO:0003676">
    <property type="term" value="F:nucleic acid binding"/>
    <property type="evidence" value="ECO:0007669"/>
    <property type="project" value="InterPro"/>
</dbReference>
<accession>A0A6H5HDF0</accession>
<protein>
    <recommendedName>
        <fullName evidence="2">CCHC-type domain-containing protein</fullName>
    </recommendedName>
</protein>
<dbReference type="InterPro" id="IPR001878">
    <property type="entry name" value="Znf_CCHC"/>
</dbReference>
<feature type="region of interest" description="Disordered" evidence="1">
    <location>
        <begin position="62"/>
        <end position="89"/>
    </location>
</feature>
<dbReference type="SUPFAM" id="SSF57756">
    <property type="entry name" value="Retrovirus zinc finger-like domains"/>
    <property type="match status" value="1"/>
</dbReference>
<dbReference type="EMBL" id="CADCXU010028841">
    <property type="protein sequence ID" value="CAB0015259.1"/>
    <property type="molecule type" value="Genomic_DNA"/>
</dbReference>
<sequence>MRDSHVKSTSGNRLQEQCKTCGNHGHTAETCFRRGRKCFNCGSFDGHLSRDCPSKETFYTRRNRQAKSNASQKRDTPKKAKSSKGTRMPLKEAMKLSKLRTKAGHARLAMTLDPTQENTTEDERICWVQDMESDDASDGAALYAARRVHDSDSDDDAENQSSSNDVAYRKSILLTLSYLTVLTQPMRACCLKIMLLNLSLLLQVLAHPLKKMIGQSEQFEFYEVAPATNSDAGRFIGETDQFELFDDSHSEDALLFGPDFARDSKEPETYWEAIFCKDKIQWIGAITSEFDALTESETWDIVPRSQVPKNVKPISS</sequence>
<dbReference type="InterPro" id="IPR036875">
    <property type="entry name" value="Znf_CCHC_sf"/>
</dbReference>
<dbReference type="Pfam" id="PF00098">
    <property type="entry name" value="zf-CCHC"/>
    <property type="match status" value="1"/>
</dbReference>
<proteinExistence type="predicted"/>
<feature type="non-terminal residue" evidence="3">
    <location>
        <position position="316"/>
    </location>
</feature>
<evidence type="ECO:0000313" key="3">
    <source>
        <dbReference type="EMBL" id="CAB0015259.1"/>
    </source>
</evidence>
<feature type="domain" description="CCHC-type" evidence="2">
    <location>
        <begin position="17"/>
        <end position="33"/>
    </location>
</feature>
<dbReference type="SMART" id="SM00343">
    <property type="entry name" value="ZnF_C2HC"/>
    <property type="match status" value="2"/>
</dbReference>
<evidence type="ECO:0000256" key="1">
    <source>
        <dbReference type="SAM" id="MobiDB-lite"/>
    </source>
</evidence>
<evidence type="ECO:0000259" key="2">
    <source>
        <dbReference type="SMART" id="SM00343"/>
    </source>
</evidence>
<organism evidence="3 4">
    <name type="scientific">Nesidiocoris tenuis</name>
    <dbReference type="NCBI Taxonomy" id="355587"/>
    <lineage>
        <taxon>Eukaryota</taxon>
        <taxon>Metazoa</taxon>
        <taxon>Ecdysozoa</taxon>
        <taxon>Arthropoda</taxon>
        <taxon>Hexapoda</taxon>
        <taxon>Insecta</taxon>
        <taxon>Pterygota</taxon>
        <taxon>Neoptera</taxon>
        <taxon>Paraneoptera</taxon>
        <taxon>Hemiptera</taxon>
        <taxon>Heteroptera</taxon>
        <taxon>Panheteroptera</taxon>
        <taxon>Cimicomorpha</taxon>
        <taxon>Miridae</taxon>
        <taxon>Dicyphina</taxon>
        <taxon>Nesidiocoris</taxon>
    </lineage>
</organism>
<feature type="domain" description="CCHC-type" evidence="2">
    <location>
        <begin position="37"/>
        <end position="54"/>
    </location>
</feature>
<evidence type="ECO:0000313" key="4">
    <source>
        <dbReference type="Proteomes" id="UP000479000"/>
    </source>
</evidence>
<dbReference type="OrthoDB" id="3863715at2759"/>
<reference evidence="3 4" key="1">
    <citation type="submission" date="2020-02" db="EMBL/GenBank/DDBJ databases">
        <authorList>
            <person name="Ferguson B K."/>
        </authorList>
    </citation>
    <scope>NUCLEOTIDE SEQUENCE [LARGE SCALE GENOMIC DNA]</scope>
</reference>
<dbReference type="Proteomes" id="UP000479000">
    <property type="component" value="Unassembled WGS sequence"/>
</dbReference>
<dbReference type="Gene3D" id="4.10.60.10">
    <property type="entry name" value="Zinc finger, CCHC-type"/>
    <property type="match status" value="1"/>
</dbReference>
<dbReference type="GO" id="GO:0008270">
    <property type="term" value="F:zinc ion binding"/>
    <property type="evidence" value="ECO:0007669"/>
    <property type="project" value="InterPro"/>
</dbReference>